<sequence>MLDPRAELANSHHHVEEQFGPFRGGGTNIDHHISYATFGGPWNFGPRARKTAQSYEEYRNNNWDVAYDDDEEVQFRPLNSEDDRSGVHSPPLWTTSPPRSPVHSLHHVNINYRTLSPASRTQAIAKGQRELMEMVKSMPESCYELSLKDLVEQPKVEKTQEECLLQEMKKYDQSLAHQRVNIKRQESKKNETRVQNVMRSTSMENGGLFLKMVFPISLKSKKKKNLNNTISSSNSTTISCAKVSPKPEMSDKDWWKKRFSSSESNCDSSGRSSSNNSGSTGSSGTSGSSNNNSHSGSRRRRKESGFFSSCLPCFHFTKGKTTE</sequence>
<organism evidence="1 2">
    <name type="scientific">Catharanthus roseus</name>
    <name type="common">Madagascar periwinkle</name>
    <name type="synonym">Vinca rosea</name>
    <dbReference type="NCBI Taxonomy" id="4058"/>
    <lineage>
        <taxon>Eukaryota</taxon>
        <taxon>Viridiplantae</taxon>
        <taxon>Streptophyta</taxon>
        <taxon>Embryophyta</taxon>
        <taxon>Tracheophyta</taxon>
        <taxon>Spermatophyta</taxon>
        <taxon>Magnoliopsida</taxon>
        <taxon>eudicotyledons</taxon>
        <taxon>Gunneridae</taxon>
        <taxon>Pentapetalae</taxon>
        <taxon>asterids</taxon>
        <taxon>lamiids</taxon>
        <taxon>Gentianales</taxon>
        <taxon>Apocynaceae</taxon>
        <taxon>Rauvolfioideae</taxon>
        <taxon>Vinceae</taxon>
        <taxon>Catharanthinae</taxon>
        <taxon>Catharanthus</taxon>
    </lineage>
</organism>
<proteinExistence type="predicted"/>
<evidence type="ECO:0000313" key="2">
    <source>
        <dbReference type="Proteomes" id="UP001060085"/>
    </source>
</evidence>
<name>A0ACC0ATZ5_CATRO</name>
<keyword evidence="2" id="KW-1185">Reference proteome</keyword>
<accession>A0ACC0ATZ5</accession>
<protein>
    <submittedName>
        <fullName evidence="1">Uncharacterized protein</fullName>
    </submittedName>
</protein>
<comment type="caution">
    <text evidence="1">The sequence shown here is derived from an EMBL/GenBank/DDBJ whole genome shotgun (WGS) entry which is preliminary data.</text>
</comment>
<evidence type="ECO:0000313" key="1">
    <source>
        <dbReference type="EMBL" id="KAI5664482.1"/>
    </source>
</evidence>
<reference evidence="2" key="1">
    <citation type="journal article" date="2023" name="Nat. Plants">
        <title>Single-cell RNA sequencing provides a high-resolution roadmap for understanding the multicellular compartmentation of specialized metabolism.</title>
        <authorList>
            <person name="Sun S."/>
            <person name="Shen X."/>
            <person name="Li Y."/>
            <person name="Li Y."/>
            <person name="Wang S."/>
            <person name="Li R."/>
            <person name="Zhang H."/>
            <person name="Shen G."/>
            <person name="Guo B."/>
            <person name="Wei J."/>
            <person name="Xu J."/>
            <person name="St-Pierre B."/>
            <person name="Chen S."/>
            <person name="Sun C."/>
        </authorList>
    </citation>
    <scope>NUCLEOTIDE SEQUENCE [LARGE SCALE GENOMIC DNA]</scope>
</reference>
<gene>
    <name evidence="1" type="ORF">M9H77_23805</name>
</gene>
<dbReference type="Proteomes" id="UP001060085">
    <property type="component" value="Linkage Group LG05"/>
</dbReference>
<dbReference type="EMBL" id="CM044705">
    <property type="protein sequence ID" value="KAI5664482.1"/>
    <property type="molecule type" value="Genomic_DNA"/>
</dbReference>